<keyword evidence="11" id="KW-1185">Reference proteome</keyword>
<evidence type="ECO:0000256" key="6">
    <source>
        <dbReference type="ARBA" id="ARBA00022989"/>
    </source>
</evidence>
<name>A0A9P5GXY4_9HYPO</name>
<comment type="subcellular location">
    <subcellularLocation>
        <location evidence="2 9">Golgi apparatus membrane</location>
        <topology evidence="2 9">Single-pass type I membrane protein</topology>
    </subcellularLocation>
</comment>
<evidence type="ECO:0000256" key="3">
    <source>
        <dbReference type="ARBA" id="ARBA00008961"/>
    </source>
</evidence>
<dbReference type="Pfam" id="PF06842">
    <property type="entry name" value="DUF1242"/>
    <property type="match status" value="1"/>
</dbReference>
<keyword evidence="6 9" id="KW-1133">Transmembrane helix</keyword>
<organism evidence="10 11">
    <name type="scientific">Cylindrodendrum hubeiense</name>
    <dbReference type="NCBI Taxonomy" id="595255"/>
    <lineage>
        <taxon>Eukaryota</taxon>
        <taxon>Fungi</taxon>
        <taxon>Dikarya</taxon>
        <taxon>Ascomycota</taxon>
        <taxon>Pezizomycotina</taxon>
        <taxon>Sordariomycetes</taxon>
        <taxon>Hypocreomycetidae</taxon>
        <taxon>Hypocreales</taxon>
        <taxon>Nectriaceae</taxon>
        <taxon>Cylindrodendrum</taxon>
    </lineage>
</organism>
<evidence type="ECO:0000313" key="10">
    <source>
        <dbReference type="EMBL" id="KAF7543191.1"/>
    </source>
</evidence>
<evidence type="ECO:0000256" key="1">
    <source>
        <dbReference type="ARBA" id="ARBA00002154"/>
    </source>
</evidence>
<evidence type="ECO:0000256" key="8">
    <source>
        <dbReference type="ARBA" id="ARBA00023136"/>
    </source>
</evidence>
<comment type="similarity">
    <text evidence="3 9">Belongs to the KISH family.</text>
</comment>
<proteinExistence type="inferred from homology"/>
<keyword evidence="7 9" id="KW-0333">Golgi apparatus</keyword>
<protein>
    <recommendedName>
        <fullName evidence="9">Protein kish</fullName>
    </recommendedName>
</protein>
<reference evidence="10" key="1">
    <citation type="submission" date="2020-03" db="EMBL/GenBank/DDBJ databases">
        <title>Draft Genome Sequence of Cylindrodendrum hubeiense.</title>
        <authorList>
            <person name="Buettner E."/>
            <person name="Kellner H."/>
        </authorList>
    </citation>
    <scope>NUCLEOTIDE SEQUENCE</scope>
    <source>
        <strain evidence="10">IHI 201604</strain>
    </source>
</reference>
<dbReference type="Proteomes" id="UP000722485">
    <property type="component" value="Unassembled WGS sequence"/>
</dbReference>
<feature type="chain" id="PRO_5040539347" description="Protein kish" evidence="9">
    <location>
        <begin position="23"/>
        <end position="71"/>
    </location>
</feature>
<evidence type="ECO:0000256" key="4">
    <source>
        <dbReference type="ARBA" id="ARBA00022692"/>
    </source>
</evidence>
<dbReference type="InterPro" id="IPR051523">
    <property type="entry name" value="KISH_domain"/>
</dbReference>
<feature type="signal peptide" evidence="9">
    <location>
        <begin position="1"/>
        <end position="22"/>
    </location>
</feature>
<accession>A0A9P5GXY4</accession>
<keyword evidence="4 9" id="KW-0812">Transmembrane</keyword>
<dbReference type="GO" id="GO:0000139">
    <property type="term" value="C:Golgi membrane"/>
    <property type="evidence" value="ECO:0007669"/>
    <property type="project" value="UniProtKB-SubCell"/>
</dbReference>
<keyword evidence="5 9" id="KW-0732">Signal</keyword>
<evidence type="ECO:0000256" key="5">
    <source>
        <dbReference type="ARBA" id="ARBA00022729"/>
    </source>
</evidence>
<keyword evidence="8 9" id="KW-0472">Membrane</keyword>
<gene>
    <name evidence="10" type="ORF">G7Z17_g10942</name>
</gene>
<evidence type="ECO:0000256" key="7">
    <source>
        <dbReference type="ARBA" id="ARBA00023034"/>
    </source>
</evidence>
<comment type="caution">
    <text evidence="10">The sequence shown here is derived from an EMBL/GenBank/DDBJ whole genome shotgun (WGS) entry which is preliminary data.</text>
</comment>
<dbReference type="InterPro" id="IPR009653">
    <property type="entry name" value="Ksh1"/>
</dbReference>
<evidence type="ECO:0000256" key="2">
    <source>
        <dbReference type="ARBA" id="ARBA00004614"/>
    </source>
</evidence>
<dbReference type="EMBL" id="JAANBB010000384">
    <property type="protein sequence ID" value="KAF7543191.1"/>
    <property type="molecule type" value="Genomic_DNA"/>
</dbReference>
<feature type="transmembrane region" description="Helical" evidence="9">
    <location>
        <begin position="53"/>
        <end position="70"/>
    </location>
</feature>
<sequence length="71" mass="7937">MSALFNFQSLLLVLLLLICTSAYVHHFAPGFMDKKKDGVMGIFWKCARIGERLSPFISICCVLMAVSILLN</sequence>
<dbReference type="PANTHER" id="PTHR13229">
    <property type="entry name" value="PROTEIN KISH-A"/>
    <property type="match status" value="1"/>
</dbReference>
<comment type="function">
    <text evidence="1 9">Involved in the early part of the secretory pathway.</text>
</comment>
<dbReference type="AlphaFoldDB" id="A0A9P5GXY4"/>
<evidence type="ECO:0000313" key="11">
    <source>
        <dbReference type="Proteomes" id="UP000722485"/>
    </source>
</evidence>
<evidence type="ECO:0000256" key="9">
    <source>
        <dbReference type="RuleBase" id="RU910717"/>
    </source>
</evidence>
<dbReference type="OrthoDB" id="10034655at2759"/>